<dbReference type="PANTHER" id="PTHR33969">
    <property type="entry name" value="SEGREGATION AND CONDENSATION PROTEIN A"/>
    <property type="match status" value="1"/>
</dbReference>
<organism evidence="2 3">
    <name type="scientific">Roseomonas haemaphysalidis</name>
    <dbReference type="NCBI Taxonomy" id="2768162"/>
    <lineage>
        <taxon>Bacteria</taxon>
        <taxon>Pseudomonadati</taxon>
        <taxon>Pseudomonadota</taxon>
        <taxon>Alphaproteobacteria</taxon>
        <taxon>Acetobacterales</taxon>
        <taxon>Roseomonadaceae</taxon>
        <taxon>Roseomonas</taxon>
    </lineage>
</organism>
<gene>
    <name evidence="2" type="ORF">IAI61_02025</name>
</gene>
<evidence type="ECO:0000313" key="3">
    <source>
        <dbReference type="Proteomes" id="UP001518989"/>
    </source>
</evidence>
<dbReference type="RefSeq" id="WP_207415193.1">
    <property type="nucleotide sequence ID" value="NZ_CP061179.1"/>
</dbReference>
<dbReference type="EMBL" id="JACTNG010000001">
    <property type="protein sequence ID" value="MBO1077791.1"/>
    <property type="molecule type" value="Genomic_DNA"/>
</dbReference>
<protein>
    <recommendedName>
        <fullName evidence="1">Segregation and condensation protein A</fullName>
    </recommendedName>
</protein>
<dbReference type="Proteomes" id="UP001518989">
    <property type="component" value="Unassembled WGS sequence"/>
</dbReference>
<evidence type="ECO:0000313" key="2">
    <source>
        <dbReference type="EMBL" id="MBO1077791.1"/>
    </source>
</evidence>
<comment type="caution">
    <text evidence="2">The sequence shown here is derived from an EMBL/GenBank/DDBJ whole genome shotgun (WGS) entry which is preliminary data.</text>
</comment>
<dbReference type="InterPro" id="IPR003768">
    <property type="entry name" value="ScpA"/>
</dbReference>
<dbReference type="Gene3D" id="6.10.250.2410">
    <property type="match status" value="1"/>
</dbReference>
<accession>A0ABS3KJZ8</accession>
<dbReference type="PANTHER" id="PTHR33969:SF2">
    <property type="entry name" value="SEGREGATION AND CONDENSATION PROTEIN A"/>
    <property type="match status" value="1"/>
</dbReference>
<sequence length="253" mass="27489">MSGSTTPRLSVQGFDGPLDFLLEMIRRQRVDLGRLSILLLTDQLVAAIEADGDTLEHRADWLVMASELLLLKARLLVPATPDEAEDAEAAAARRLGLLEELARMRAAAGWLGTRPQLGQVVFARGQALPRPARPQAELYVSFLEATLAMLEGPAPRPAAPPAVYRPNPPELWRVPDALRHIAELLERHPSGLTLLQCLPPVAQDAADRRLRLRAAVASSFVAGLELARDGRVAMLQPAPFGPLALRPETRQAA</sequence>
<evidence type="ECO:0000256" key="1">
    <source>
        <dbReference type="ARBA" id="ARBA00044777"/>
    </source>
</evidence>
<name>A0ABS3KJZ8_9PROT</name>
<proteinExistence type="predicted"/>
<reference evidence="2 3" key="1">
    <citation type="submission" date="2020-09" db="EMBL/GenBank/DDBJ databases">
        <title>Roseomonas.</title>
        <authorList>
            <person name="Zhu W."/>
        </authorList>
    </citation>
    <scope>NUCLEOTIDE SEQUENCE [LARGE SCALE GENOMIC DNA]</scope>
    <source>
        <strain evidence="2 3">573</strain>
    </source>
</reference>
<keyword evidence="3" id="KW-1185">Reference proteome</keyword>